<reference evidence="13 14" key="1">
    <citation type="journal article" date="2018" name="Sci. Rep.">
        <title>Genomic signatures of local adaptation to the degree of environmental predictability in rotifers.</title>
        <authorList>
            <person name="Franch-Gras L."/>
            <person name="Hahn C."/>
            <person name="Garcia-Roger E.M."/>
            <person name="Carmona M.J."/>
            <person name="Serra M."/>
            <person name="Gomez A."/>
        </authorList>
    </citation>
    <scope>NUCLEOTIDE SEQUENCE [LARGE SCALE GENOMIC DNA]</scope>
    <source>
        <strain evidence="13">HYR1</strain>
    </source>
</reference>
<comment type="caution">
    <text evidence="13">The sequence shown here is derived from an EMBL/GenBank/DDBJ whole genome shotgun (WGS) entry which is preliminary data.</text>
</comment>
<feature type="transmembrane region" description="Helical" evidence="12">
    <location>
        <begin position="425"/>
        <end position="447"/>
    </location>
</feature>
<keyword evidence="14" id="KW-1185">Reference proteome</keyword>
<dbReference type="Pfam" id="PF00474">
    <property type="entry name" value="SSF"/>
    <property type="match status" value="1"/>
</dbReference>
<feature type="transmembrane region" description="Helical" evidence="12">
    <location>
        <begin position="350"/>
        <end position="375"/>
    </location>
</feature>
<keyword evidence="10" id="KW-0739">Sodium transport</keyword>
<evidence type="ECO:0000256" key="11">
    <source>
        <dbReference type="RuleBase" id="RU362091"/>
    </source>
</evidence>
<feature type="transmembrane region" description="Helical" evidence="12">
    <location>
        <begin position="146"/>
        <end position="168"/>
    </location>
</feature>
<dbReference type="Proteomes" id="UP000276133">
    <property type="component" value="Unassembled WGS sequence"/>
</dbReference>
<dbReference type="AlphaFoldDB" id="A0A3M7S7W3"/>
<evidence type="ECO:0000256" key="8">
    <source>
        <dbReference type="ARBA" id="ARBA00023065"/>
    </source>
</evidence>
<dbReference type="InterPro" id="IPR038377">
    <property type="entry name" value="Na/Glc_symporter_sf"/>
</dbReference>
<keyword evidence="9 12" id="KW-0472">Membrane</keyword>
<protein>
    <submittedName>
        <fullName evidence="13">Sodium-coupled monocarboxylate transporter 2</fullName>
    </submittedName>
</protein>
<feature type="transmembrane region" description="Helical" evidence="12">
    <location>
        <begin position="454"/>
        <end position="476"/>
    </location>
</feature>
<evidence type="ECO:0000256" key="7">
    <source>
        <dbReference type="ARBA" id="ARBA00023053"/>
    </source>
</evidence>
<feature type="transmembrane region" description="Helical" evidence="12">
    <location>
        <begin position="174"/>
        <end position="192"/>
    </location>
</feature>
<dbReference type="PANTHER" id="PTHR42985">
    <property type="entry name" value="SODIUM-COUPLED MONOCARBOXYLATE TRANSPORTER"/>
    <property type="match status" value="1"/>
</dbReference>
<evidence type="ECO:0000256" key="3">
    <source>
        <dbReference type="ARBA" id="ARBA00022448"/>
    </source>
</evidence>
<feature type="transmembrane region" description="Helical" evidence="12">
    <location>
        <begin position="199"/>
        <end position="219"/>
    </location>
</feature>
<feature type="transmembrane region" description="Helical" evidence="12">
    <location>
        <begin position="7"/>
        <end position="29"/>
    </location>
</feature>
<keyword evidence="7" id="KW-0915">Sodium</keyword>
<evidence type="ECO:0000256" key="4">
    <source>
        <dbReference type="ARBA" id="ARBA00022475"/>
    </source>
</evidence>
<feature type="transmembrane region" description="Helical" evidence="12">
    <location>
        <begin position="289"/>
        <end position="313"/>
    </location>
</feature>
<evidence type="ECO:0000313" key="13">
    <source>
        <dbReference type="EMBL" id="RNA31745.1"/>
    </source>
</evidence>
<evidence type="ECO:0000256" key="12">
    <source>
        <dbReference type="SAM" id="Phobius"/>
    </source>
</evidence>
<evidence type="ECO:0000256" key="10">
    <source>
        <dbReference type="ARBA" id="ARBA00023201"/>
    </source>
</evidence>
<evidence type="ECO:0000256" key="2">
    <source>
        <dbReference type="ARBA" id="ARBA00006434"/>
    </source>
</evidence>
<dbReference type="PROSITE" id="PS50283">
    <property type="entry name" value="NA_SOLUT_SYMP_3"/>
    <property type="match status" value="1"/>
</dbReference>
<dbReference type="STRING" id="10195.A0A3M7S7W3"/>
<keyword evidence="6 12" id="KW-1133">Transmembrane helix</keyword>
<dbReference type="NCBIfam" id="TIGR00813">
    <property type="entry name" value="sss"/>
    <property type="match status" value="1"/>
</dbReference>
<evidence type="ECO:0000313" key="14">
    <source>
        <dbReference type="Proteomes" id="UP000276133"/>
    </source>
</evidence>
<dbReference type="Gene3D" id="1.20.1730.10">
    <property type="entry name" value="Sodium/glucose cotransporter"/>
    <property type="match status" value="1"/>
</dbReference>
<dbReference type="GO" id="GO:0006814">
    <property type="term" value="P:sodium ion transport"/>
    <property type="evidence" value="ECO:0007669"/>
    <property type="project" value="UniProtKB-KW"/>
</dbReference>
<keyword evidence="8" id="KW-0406">Ion transport</keyword>
<gene>
    <name evidence="13" type="ORF">BpHYR1_001105</name>
</gene>
<feature type="transmembrane region" description="Helical" evidence="12">
    <location>
        <begin position="92"/>
        <end position="111"/>
    </location>
</feature>
<proteinExistence type="inferred from homology"/>
<feature type="transmembrane region" description="Helical" evidence="12">
    <location>
        <begin position="64"/>
        <end position="85"/>
    </location>
</feature>
<dbReference type="OrthoDB" id="6132759at2759"/>
<dbReference type="GO" id="GO:0015293">
    <property type="term" value="F:symporter activity"/>
    <property type="evidence" value="ECO:0007669"/>
    <property type="project" value="TreeGrafter"/>
</dbReference>
<dbReference type="PANTHER" id="PTHR42985:SF40">
    <property type="entry name" value="LD47995P-RELATED"/>
    <property type="match status" value="1"/>
</dbReference>
<organism evidence="13 14">
    <name type="scientific">Brachionus plicatilis</name>
    <name type="common">Marine rotifer</name>
    <name type="synonym">Brachionus muelleri</name>
    <dbReference type="NCBI Taxonomy" id="10195"/>
    <lineage>
        <taxon>Eukaryota</taxon>
        <taxon>Metazoa</taxon>
        <taxon>Spiralia</taxon>
        <taxon>Gnathifera</taxon>
        <taxon>Rotifera</taxon>
        <taxon>Eurotatoria</taxon>
        <taxon>Monogononta</taxon>
        <taxon>Pseudotrocha</taxon>
        <taxon>Ploima</taxon>
        <taxon>Brachionidae</taxon>
        <taxon>Brachionus</taxon>
    </lineage>
</organism>
<dbReference type="InterPro" id="IPR051163">
    <property type="entry name" value="Sodium:Solute_Symporter_SSF"/>
</dbReference>
<comment type="subcellular location">
    <subcellularLocation>
        <location evidence="1">Cell membrane</location>
        <topology evidence="1">Multi-pass membrane protein</topology>
    </subcellularLocation>
</comment>
<dbReference type="GO" id="GO:0005886">
    <property type="term" value="C:plasma membrane"/>
    <property type="evidence" value="ECO:0007669"/>
    <property type="project" value="UniProtKB-SubCell"/>
</dbReference>
<feature type="transmembrane region" description="Helical" evidence="12">
    <location>
        <begin position="520"/>
        <end position="541"/>
    </location>
</feature>
<comment type="similarity">
    <text evidence="2 11">Belongs to the sodium:solute symporter (SSF) (TC 2.A.21) family.</text>
</comment>
<evidence type="ECO:0000256" key="6">
    <source>
        <dbReference type="ARBA" id="ARBA00022989"/>
    </source>
</evidence>
<keyword evidence="5 12" id="KW-0812">Transmembrane</keyword>
<keyword evidence="4" id="KW-1003">Cell membrane</keyword>
<feature type="transmembrane region" description="Helical" evidence="12">
    <location>
        <begin position="251"/>
        <end position="268"/>
    </location>
</feature>
<dbReference type="EMBL" id="REGN01001902">
    <property type="protein sequence ID" value="RNA31745.1"/>
    <property type="molecule type" value="Genomic_DNA"/>
</dbReference>
<evidence type="ECO:0000256" key="1">
    <source>
        <dbReference type="ARBA" id="ARBA00004651"/>
    </source>
</evidence>
<evidence type="ECO:0000256" key="9">
    <source>
        <dbReference type="ARBA" id="ARBA00023136"/>
    </source>
</evidence>
<accession>A0A3M7S7W3</accession>
<dbReference type="InterPro" id="IPR001734">
    <property type="entry name" value="Na/solute_symporter"/>
</dbReference>
<feature type="transmembrane region" description="Helical" evidence="12">
    <location>
        <begin position="396"/>
        <end position="419"/>
    </location>
</feature>
<sequence length="589" mass="65484">MKYKLQVLDYIVLILIFLVTILIGSYHGLKEKITNYFSKSKISKKESTNSVSHYLTANSSMNPIPVAFSLLATFFSTTALLGIPAEVYQYGLEYWITAFSGMLTPIIGAYATGPLFARLHILTIFQYLQIRFGSPSVKYVGTLCYIVKNFISTAIFIFGPAVSLNIFSDISEKYSIIIVGSIATFYTTIGGIKGVIWTDFFQIVIMIISLLMILIKGIYDLGGFGNFFEINSNGGRFNVLDFDPNPFERQTFWSIFFGFLVYFSYSFSTDQQTLQRFQATKTKKLAQKALLLNVPGVFLMLSLCCFVGLVVYANFATCDPLTSKQITNPNQLVGFFVANNLKSIPGSAGFFLAAVFCGSLSSVSSSLNSLSSIIWEDYFKSFKYFQNLEEAKSLTTTKMIVVICGILSTLFSFIIAAFGTNLQQISTSLNGAMISPILGLFVLGCLFKNTNSWGALFGSFFGFSFGIWISFGAFIVKPYYPKLNTTIEFCSLSNDSFISLNQTVSGETLTGFAKIYSVSYMLYTPLGTFITVFIGLIVSLITGGPNHHVDDSLILLNLFGFWKKRKIESVRNTEMSNLEQHNVKTVTFD</sequence>
<keyword evidence="3" id="KW-0813">Transport</keyword>
<name>A0A3M7S7W3_BRAPC</name>
<evidence type="ECO:0000256" key="5">
    <source>
        <dbReference type="ARBA" id="ARBA00022692"/>
    </source>
</evidence>